<dbReference type="OrthoDB" id="385012at2"/>
<comment type="subcellular location">
    <subcellularLocation>
        <location evidence="1">Cell membrane</location>
        <topology evidence="1">Multi-pass membrane protein</topology>
    </subcellularLocation>
</comment>
<dbReference type="PANTHER" id="PTHR33931">
    <property type="entry name" value="HOLIN-LIKE PROTEIN CIDA-RELATED"/>
    <property type="match status" value="1"/>
</dbReference>
<evidence type="ECO:0000256" key="4">
    <source>
        <dbReference type="ARBA" id="ARBA00022989"/>
    </source>
</evidence>
<evidence type="ECO:0000256" key="6">
    <source>
        <dbReference type="SAM" id="Phobius"/>
    </source>
</evidence>
<keyword evidence="2" id="KW-1003">Cell membrane</keyword>
<keyword evidence="5 6" id="KW-0472">Membrane</keyword>
<accession>H3KD94</accession>
<dbReference type="EMBL" id="AFBQ01000094">
    <property type="protein sequence ID" value="EHY31917.1"/>
    <property type="molecule type" value="Genomic_DNA"/>
</dbReference>
<evidence type="ECO:0000256" key="1">
    <source>
        <dbReference type="ARBA" id="ARBA00004651"/>
    </source>
</evidence>
<comment type="caution">
    <text evidence="7">The sequence shown here is derived from an EMBL/GenBank/DDBJ whole genome shotgun (WGS) entry which is preliminary data.</text>
</comment>
<dbReference type="HOGENOM" id="CLU_113736_4_3_4"/>
<proteinExistence type="predicted"/>
<evidence type="ECO:0000256" key="3">
    <source>
        <dbReference type="ARBA" id="ARBA00022692"/>
    </source>
</evidence>
<name>H3KD94_9BURK</name>
<dbReference type="Pfam" id="PF03788">
    <property type="entry name" value="LrgA"/>
    <property type="match status" value="1"/>
</dbReference>
<dbReference type="AlphaFoldDB" id="H3KD94"/>
<keyword evidence="8" id="KW-1185">Reference proteome</keyword>
<feature type="transmembrane region" description="Helical" evidence="6">
    <location>
        <begin position="55"/>
        <end position="73"/>
    </location>
</feature>
<evidence type="ECO:0000313" key="8">
    <source>
        <dbReference type="Proteomes" id="UP000004956"/>
    </source>
</evidence>
<keyword evidence="3 6" id="KW-0812">Transmembrane</keyword>
<dbReference type="GO" id="GO:0005886">
    <property type="term" value="C:plasma membrane"/>
    <property type="evidence" value="ECO:0007669"/>
    <property type="project" value="UniProtKB-SubCell"/>
</dbReference>
<evidence type="ECO:0000313" key="7">
    <source>
        <dbReference type="EMBL" id="EHY31917.1"/>
    </source>
</evidence>
<organism evidence="7 8">
    <name type="scientific">Sutterella parvirubra YIT 11816</name>
    <dbReference type="NCBI Taxonomy" id="762967"/>
    <lineage>
        <taxon>Bacteria</taxon>
        <taxon>Pseudomonadati</taxon>
        <taxon>Pseudomonadota</taxon>
        <taxon>Betaproteobacteria</taxon>
        <taxon>Burkholderiales</taxon>
        <taxon>Sutterellaceae</taxon>
        <taxon>Sutterella</taxon>
    </lineage>
</organism>
<dbReference type="STRING" id="762967.HMPREF9440_00703"/>
<keyword evidence="4 6" id="KW-1133">Transmembrane helix</keyword>
<dbReference type="RefSeq" id="WP_008541350.1">
    <property type="nucleotide sequence ID" value="NZ_JH604912.1"/>
</dbReference>
<reference evidence="7 8" key="1">
    <citation type="submission" date="2011-11" db="EMBL/GenBank/DDBJ databases">
        <authorList>
            <person name="Weinstock G."/>
            <person name="Sodergren E."/>
            <person name="Clifton S."/>
            <person name="Fulton L."/>
            <person name="Fulton B."/>
            <person name="Courtney L."/>
            <person name="Fronick C."/>
            <person name="Harrison M."/>
            <person name="Strong C."/>
            <person name="Farmer C."/>
            <person name="Delahaunty K."/>
            <person name="Markovic C."/>
            <person name="Hall O."/>
            <person name="Minx P."/>
            <person name="Tomlinson C."/>
            <person name="Mitreva M."/>
            <person name="Hou S."/>
            <person name="Chen J."/>
            <person name="Wollam A."/>
            <person name="Pepin K.H."/>
            <person name="Johnson M."/>
            <person name="Bhonagiri V."/>
            <person name="Zhang X."/>
            <person name="Suruliraj S."/>
            <person name="Warren W."/>
            <person name="Chinwalla A."/>
            <person name="Mardis E.R."/>
            <person name="Wilson R.K."/>
        </authorList>
    </citation>
    <scope>NUCLEOTIDE SEQUENCE [LARGE SCALE GENOMIC DNA]</scope>
    <source>
        <strain evidence="7 8">YIT 11816</strain>
    </source>
</reference>
<feature type="transmembrane region" description="Helical" evidence="6">
    <location>
        <begin position="25"/>
        <end position="43"/>
    </location>
</feature>
<sequence length="120" mass="12772">MLQSIAIILGAQTLGELINRLTGVPVPGPVIGMLLLLIAFFLWDGLIDRIRPTAGVLLAHLSLLFVPAGVGIIRHGERFMNEGVAIAVTIAVTSVVAMLVTIAAVKGTERLLHLTEKEED</sequence>
<dbReference type="PANTHER" id="PTHR33931:SF2">
    <property type="entry name" value="HOLIN-LIKE PROTEIN CIDA"/>
    <property type="match status" value="1"/>
</dbReference>
<feature type="transmembrane region" description="Helical" evidence="6">
    <location>
        <begin position="85"/>
        <end position="105"/>
    </location>
</feature>
<gene>
    <name evidence="7" type="ORF">HMPREF9440_00703</name>
</gene>
<dbReference type="InterPro" id="IPR005538">
    <property type="entry name" value="LrgA/CidA"/>
</dbReference>
<dbReference type="PATRIC" id="fig|762967.3.peg.564"/>
<protein>
    <submittedName>
        <fullName evidence="7">LrgA family protein</fullName>
    </submittedName>
</protein>
<evidence type="ECO:0000256" key="5">
    <source>
        <dbReference type="ARBA" id="ARBA00023136"/>
    </source>
</evidence>
<evidence type="ECO:0000256" key="2">
    <source>
        <dbReference type="ARBA" id="ARBA00022475"/>
    </source>
</evidence>
<dbReference type="Proteomes" id="UP000004956">
    <property type="component" value="Unassembled WGS sequence"/>
</dbReference>